<reference evidence="1" key="1">
    <citation type="submission" date="2019-03" db="EMBL/GenBank/DDBJ databases">
        <authorList>
            <consortium name="Pathogen Informatics"/>
        </authorList>
    </citation>
    <scope>NUCLEOTIDE SEQUENCE</scope>
    <source>
        <strain evidence="1">5012STDY7626355</strain>
    </source>
</reference>
<dbReference type="EMBL" id="CAAHDC010000002">
    <property type="protein sequence ID" value="VGM08600.1"/>
    <property type="molecule type" value="Genomic_DNA"/>
</dbReference>
<sequence>MMRVGDTGFIRVRMSTLCQERTLLSSHNIDY</sequence>
<organism evidence="1">
    <name type="scientific">Klebsiella pneumoniae</name>
    <dbReference type="NCBI Taxonomy" id="573"/>
    <lineage>
        <taxon>Bacteria</taxon>
        <taxon>Pseudomonadati</taxon>
        <taxon>Pseudomonadota</taxon>
        <taxon>Gammaproteobacteria</taxon>
        <taxon>Enterobacterales</taxon>
        <taxon>Enterobacteriaceae</taxon>
        <taxon>Klebsiella/Raoultella group</taxon>
        <taxon>Klebsiella</taxon>
        <taxon>Klebsiella pneumoniae complex</taxon>
    </lineage>
</organism>
<proteinExistence type="predicted"/>
<evidence type="ECO:0000313" key="1">
    <source>
        <dbReference type="EMBL" id="VGM08600.1"/>
    </source>
</evidence>
<name>A0A486S2G6_KLEPN</name>
<gene>
    <name evidence="1" type="ORF">SAMEA4873556_00847</name>
</gene>
<protein>
    <submittedName>
        <fullName evidence="1">Uncharacterized protein</fullName>
    </submittedName>
</protein>
<dbReference type="AlphaFoldDB" id="A0A486S2G6"/>
<accession>A0A486S2G6</accession>